<name>A0A2V2WIS7_TRYCR</name>
<dbReference type="VEuPathDB" id="TriTrypDB:TcG_00343"/>
<gene>
    <name evidence="2" type="ORF">C3747_89g137</name>
</gene>
<dbReference type="VEuPathDB" id="TriTrypDB:C4B63_42g55"/>
<dbReference type="VEuPathDB" id="TriTrypDB:TcCLB.509047.119"/>
<comment type="caution">
    <text evidence="2">The sequence shown here is derived from an EMBL/GenBank/DDBJ whole genome shotgun (WGS) entry which is preliminary data.</text>
</comment>
<accession>A0A2V2WIS7</accession>
<keyword evidence="1" id="KW-0732">Signal</keyword>
<dbReference type="AlphaFoldDB" id="A0A2V2WIS7"/>
<dbReference type="VEuPathDB" id="TriTrypDB:C3747_89g137"/>
<sequence>MSMRGSATITLIAAGLLAFLTATSCVFVVCAQETLSIAGSVSVALNASQYIDVQVVHGSTGAVFRSQPLDATRSFSFTGLPLTVNEVRLFLRLPERRFRLDRAASSLSARIPNVASGDDVAWLHLTAAVEEVSNAVPEKRPQGGSVLTAVVTVTSMALAAVGRHRLLSLLQLPNFKLSKPRKVIVTSGG</sequence>
<proteinExistence type="predicted"/>
<feature type="signal peptide" evidence="1">
    <location>
        <begin position="1"/>
        <end position="25"/>
    </location>
</feature>
<dbReference type="Proteomes" id="UP000246078">
    <property type="component" value="Unassembled WGS sequence"/>
</dbReference>
<dbReference type="VEuPathDB" id="TriTrypDB:TcCLB.503835.10"/>
<dbReference type="EMBL" id="PRFC01000089">
    <property type="protein sequence ID" value="PWV08508.1"/>
    <property type="molecule type" value="Genomic_DNA"/>
</dbReference>
<organism evidence="2 3">
    <name type="scientific">Trypanosoma cruzi</name>
    <dbReference type="NCBI Taxonomy" id="5693"/>
    <lineage>
        <taxon>Eukaryota</taxon>
        <taxon>Discoba</taxon>
        <taxon>Euglenozoa</taxon>
        <taxon>Kinetoplastea</taxon>
        <taxon>Metakinetoplastina</taxon>
        <taxon>Trypanosomatida</taxon>
        <taxon>Trypanosomatidae</taxon>
        <taxon>Trypanosoma</taxon>
        <taxon>Schizotrypanum</taxon>
    </lineage>
</organism>
<protein>
    <submittedName>
        <fullName evidence="2">Uncharacterized protein</fullName>
    </submittedName>
</protein>
<dbReference type="VEuPathDB" id="TriTrypDB:TcYC6_0095780"/>
<reference evidence="2 3" key="1">
    <citation type="journal article" date="2018" name="Microb. Genom.">
        <title>Expanding an expanded genome: long-read sequencing of Trypanosoma cruzi.</title>
        <authorList>
            <person name="Berna L."/>
            <person name="Rodriguez M."/>
            <person name="Chiribao M.L."/>
            <person name="Parodi-Talice A."/>
            <person name="Pita S."/>
            <person name="Rijo G."/>
            <person name="Alvarez-Valin F."/>
            <person name="Robello C."/>
        </authorList>
    </citation>
    <scope>NUCLEOTIDE SEQUENCE [LARGE SCALE GENOMIC DNA]</scope>
    <source>
        <strain evidence="2 3">TCC</strain>
    </source>
</reference>
<evidence type="ECO:0000313" key="2">
    <source>
        <dbReference type="EMBL" id="PWV08508.1"/>
    </source>
</evidence>
<dbReference type="VEuPathDB" id="TriTrypDB:TcBrA4_0030200"/>
<evidence type="ECO:0000256" key="1">
    <source>
        <dbReference type="SAM" id="SignalP"/>
    </source>
</evidence>
<evidence type="ECO:0000313" key="3">
    <source>
        <dbReference type="Proteomes" id="UP000246078"/>
    </source>
</evidence>
<dbReference type="VEuPathDB" id="TriTrypDB:TcCL_Unassigned07446"/>
<dbReference type="PROSITE" id="PS51257">
    <property type="entry name" value="PROKAR_LIPOPROTEIN"/>
    <property type="match status" value="1"/>
</dbReference>
<dbReference type="VEuPathDB" id="TriTrypDB:BCY84_00896"/>
<feature type="chain" id="PRO_5015965958" evidence="1">
    <location>
        <begin position="26"/>
        <end position="189"/>
    </location>
</feature>